<protein>
    <recommendedName>
        <fullName evidence="5">MT-A70-domain-containing protein</fullName>
    </recommendedName>
</protein>
<evidence type="ECO:0000313" key="4">
    <source>
        <dbReference type="Proteomes" id="UP000672032"/>
    </source>
</evidence>
<dbReference type="GO" id="GO:0003676">
    <property type="term" value="F:nucleic acid binding"/>
    <property type="evidence" value="ECO:0007669"/>
    <property type="project" value="InterPro"/>
</dbReference>
<dbReference type="EMBL" id="CP063408">
    <property type="protein sequence ID" value="QSZ34590.1"/>
    <property type="molecule type" value="Genomic_DNA"/>
</dbReference>
<feature type="region of interest" description="Disordered" evidence="2">
    <location>
        <begin position="135"/>
        <end position="157"/>
    </location>
</feature>
<dbReference type="InterPro" id="IPR002052">
    <property type="entry name" value="DNA_methylase_N6_adenine_CS"/>
</dbReference>
<dbReference type="PROSITE" id="PS51143">
    <property type="entry name" value="MT_A70"/>
    <property type="match status" value="1"/>
</dbReference>
<comment type="similarity">
    <text evidence="1">Belongs to the MT-A70-like family.</text>
</comment>
<gene>
    <name evidence="3" type="ORF">DSL72_006184</name>
</gene>
<feature type="compositionally biased region" description="Basic and acidic residues" evidence="2">
    <location>
        <begin position="327"/>
        <end position="348"/>
    </location>
</feature>
<keyword evidence="4" id="KW-1185">Reference proteome</keyword>
<evidence type="ECO:0000256" key="2">
    <source>
        <dbReference type="SAM" id="MobiDB-lite"/>
    </source>
</evidence>
<dbReference type="OrthoDB" id="61116at2759"/>
<organism evidence="3 4">
    <name type="scientific">Monilinia vaccinii-corymbosi</name>
    <dbReference type="NCBI Taxonomy" id="61207"/>
    <lineage>
        <taxon>Eukaryota</taxon>
        <taxon>Fungi</taxon>
        <taxon>Dikarya</taxon>
        <taxon>Ascomycota</taxon>
        <taxon>Pezizomycotina</taxon>
        <taxon>Leotiomycetes</taxon>
        <taxon>Helotiales</taxon>
        <taxon>Sclerotiniaceae</taxon>
        <taxon>Monilinia</taxon>
    </lineage>
</organism>
<dbReference type="GO" id="GO:0032259">
    <property type="term" value="P:methylation"/>
    <property type="evidence" value="ECO:0007669"/>
    <property type="project" value="InterPro"/>
</dbReference>
<reference evidence="3" key="1">
    <citation type="submission" date="2020-10" db="EMBL/GenBank/DDBJ databases">
        <title>Genome Sequence of Monilinia vaccinii-corymbosi Sheds Light on Mummy Berry Disease Infection of Blueberry and Mating Type.</title>
        <authorList>
            <person name="Yow A.G."/>
            <person name="Zhang Y."/>
            <person name="Bansal K."/>
            <person name="Eacker S.M."/>
            <person name="Sullivan S."/>
            <person name="Liachko I."/>
            <person name="Cubeta M.A."/>
            <person name="Rollins J.A."/>
            <person name="Ashrafi H."/>
        </authorList>
    </citation>
    <scope>NUCLEOTIDE SEQUENCE</scope>
    <source>
        <strain evidence="3">RL-1</strain>
    </source>
</reference>
<dbReference type="SUPFAM" id="SSF53335">
    <property type="entry name" value="S-adenosyl-L-methionine-dependent methyltransferases"/>
    <property type="match status" value="1"/>
</dbReference>
<dbReference type="Proteomes" id="UP000672032">
    <property type="component" value="Chromosome 4"/>
</dbReference>
<feature type="compositionally biased region" description="Low complexity" evidence="2">
    <location>
        <begin position="368"/>
        <end position="380"/>
    </location>
</feature>
<dbReference type="PROSITE" id="PS00092">
    <property type="entry name" value="N6_MTASE"/>
    <property type="match status" value="1"/>
</dbReference>
<dbReference type="InterPro" id="IPR029063">
    <property type="entry name" value="SAM-dependent_MTases_sf"/>
</dbReference>
<dbReference type="GO" id="GO:0008168">
    <property type="term" value="F:methyltransferase activity"/>
    <property type="evidence" value="ECO:0007669"/>
    <property type="project" value="InterPro"/>
</dbReference>
<feature type="region of interest" description="Disordered" evidence="2">
    <location>
        <begin position="327"/>
        <end position="390"/>
    </location>
</feature>
<dbReference type="PANTHER" id="PTHR12829:SF4">
    <property type="entry name" value="N(6)-ADENINE-SPECIFIC METHYLTRANSFERASE METTL4"/>
    <property type="match status" value="1"/>
</dbReference>
<dbReference type="Pfam" id="PF05063">
    <property type="entry name" value="MT-A70"/>
    <property type="match status" value="2"/>
</dbReference>
<dbReference type="InterPro" id="IPR007757">
    <property type="entry name" value="MT-A70-like"/>
</dbReference>
<dbReference type="PANTHER" id="PTHR12829">
    <property type="entry name" value="N6-ADENOSINE-METHYLTRANSFERASE"/>
    <property type="match status" value="1"/>
</dbReference>
<accession>A0A8A3PHP5</accession>
<evidence type="ECO:0000313" key="3">
    <source>
        <dbReference type="EMBL" id="QSZ34590.1"/>
    </source>
</evidence>
<proteinExistence type="inferred from homology"/>
<dbReference type="GO" id="GO:0005634">
    <property type="term" value="C:nucleus"/>
    <property type="evidence" value="ECO:0007669"/>
    <property type="project" value="TreeGrafter"/>
</dbReference>
<evidence type="ECO:0008006" key="5">
    <source>
        <dbReference type="Google" id="ProtNLM"/>
    </source>
</evidence>
<name>A0A8A3PHP5_9HELO</name>
<sequence length="496" mass="54911">MERPHVCSELCKAKNTLKSGVAHIQLSRFPPHILYQNDDRTITLIDIPRSIEDAQYLSGSEEGTGIPHANVTRRLISCEPVNTPYPSLEPKSKKALGNAPGKGIEELVLERYVQLALDEMRGAMKEQGTMCLDRVLGTGDKPKRRRGSSGEPGKYQQSSLINHDCLLPKRINIDGAIATMPPKSTMIRGNIHETSLPIDWDRPESFPSFHVIVMDPPWPNRSALRNDAYALASGSLDIENLLKSLPCNHIENNGYIGIWITNKPAFRAMLLKPGGIFEQWGLKLVEEWIWLKVTSSGEPISAITGTWRKPWEILLVGRNAGARRKEGLAGFERRPDVEEEPGVERSHGGEAAGLTKPAIITHKHHGNESPNSTPEPTNNPEHSENTPSIVKRRVVIGVPDLHSRKPNLRYLFGQLLGLEEYKGLEIFARNLTAGWWGWGNEVVKFQIDGAWVEGEGEAKVDAAEPMASALVPDLPPVEKVVESVSTGQVPDETEID</sequence>
<dbReference type="AlphaFoldDB" id="A0A8A3PHP5"/>
<evidence type="ECO:0000256" key="1">
    <source>
        <dbReference type="PROSITE-ProRule" id="PRU00489"/>
    </source>
</evidence>